<dbReference type="EMBL" id="JAQQWL010000010">
    <property type="protein sequence ID" value="KAK8054443.1"/>
    <property type="molecule type" value="Genomic_DNA"/>
</dbReference>
<comment type="caution">
    <text evidence="1">The sequence shown here is derived from an EMBL/GenBank/DDBJ whole genome shotgun (WGS) entry which is preliminary data.</text>
</comment>
<gene>
    <name evidence="1" type="ORF">PG994_009510</name>
</gene>
<accession>A0ABR1U6D6</accession>
<dbReference type="Proteomes" id="UP001480595">
    <property type="component" value="Unassembled WGS sequence"/>
</dbReference>
<protein>
    <submittedName>
        <fullName evidence="1">Uncharacterized protein</fullName>
    </submittedName>
</protein>
<evidence type="ECO:0000313" key="2">
    <source>
        <dbReference type="Proteomes" id="UP001480595"/>
    </source>
</evidence>
<dbReference type="GeneID" id="92093982"/>
<organism evidence="1 2">
    <name type="scientific">Apiospora phragmitis</name>
    <dbReference type="NCBI Taxonomy" id="2905665"/>
    <lineage>
        <taxon>Eukaryota</taxon>
        <taxon>Fungi</taxon>
        <taxon>Dikarya</taxon>
        <taxon>Ascomycota</taxon>
        <taxon>Pezizomycotina</taxon>
        <taxon>Sordariomycetes</taxon>
        <taxon>Xylariomycetidae</taxon>
        <taxon>Amphisphaeriales</taxon>
        <taxon>Apiosporaceae</taxon>
        <taxon>Apiospora</taxon>
    </lineage>
</organism>
<keyword evidence="2" id="KW-1185">Reference proteome</keyword>
<dbReference type="RefSeq" id="XP_066713089.1">
    <property type="nucleotide sequence ID" value="XM_066860919.1"/>
</dbReference>
<name>A0ABR1U6D6_9PEZI</name>
<evidence type="ECO:0000313" key="1">
    <source>
        <dbReference type="EMBL" id="KAK8054443.1"/>
    </source>
</evidence>
<proteinExistence type="predicted"/>
<reference evidence="1 2" key="1">
    <citation type="submission" date="2023-01" db="EMBL/GenBank/DDBJ databases">
        <title>Analysis of 21 Apiospora genomes using comparative genomics revels a genus with tremendous synthesis potential of carbohydrate active enzymes and secondary metabolites.</title>
        <authorList>
            <person name="Sorensen T."/>
        </authorList>
    </citation>
    <scope>NUCLEOTIDE SEQUENCE [LARGE SCALE GENOMIC DNA]</scope>
    <source>
        <strain evidence="1 2">CBS 135458</strain>
    </source>
</reference>
<sequence>MVFILKIHCLSFPFFAEPVQPAPYDHVEALSPTDLHICQDTLATANVKNLESKQELLCMADQVEFEVSIQGQLQWDH</sequence>